<evidence type="ECO:0000256" key="1">
    <source>
        <dbReference type="SAM" id="MobiDB-lite"/>
    </source>
</evidence>
<comment type="caution">
    <text evidence="2">The sequence shown here is derived from an EMBL/GenBank/DDBJ whole genome shotgun (WGS) entry which is preliminary data.</text>
</comment>
<dbReference type="EMBL" id="SDMK01000002">
    <property type="protein sequence ID" value="RXS95124.1"/>
    <property type="molecule type" value="Genomic_DNA"/>
</dbReference>
<feature type="region of interest" description="Disordered" evidence="1">
    <location>
        <begin position="25"/>
        <end position="45"/>
    </location>
</feature>
<reference evidence="2 3" key="1">
    <citation type="journal article" date="2016" name="Int. J. Syst. Evol. Microbiol.">
        <title>Acidipila dinghuensis sp. nov., an acidobacterium isolated from forest soil.</title>
        <authorList>
            <person name="Jiang Y.W."/>
            <person name="Wang J."/>
            <person name="Chen M.H."/>
            <person name="Lv Y.Y."/>
            <person name="Qiu L.H."/>
        </authorList>
    </citation>
    <scope>NUCLEOTIDE SEQUENCE [LARGE SCALE GENOMIC DNA]</scope>
    <source>
        <strain evidence="2 3">DHOF10</strain>
    </source>
</reference>
<accession>A0A4Q1SD28</accession>
<dbReference type="AlphaFoldDB" id="A0A4Q1SD28"/>
<keyword evidence="3" id="KW-1185">Reference proteome</keyword>
<protein>
    <submittedName>
        <fullName evidence="2">Uncharacterized protein</fullName>
    </submittedName>
</protein>
<evidence type="ECO:0000313" key="3">
    <source>
        <dbReference type="Proteomes" id="UP000290253"/>
    </source>
</evidence>
<organism evidence="2 3">
    <name type="scientific">Silvibacterium dinghuense</name>
    <dbReference type="NCBI Taxonomy" id="1560006"/>
    <lineage>
        <taxon>Bacteria</taxon>
        <taxon>Pseudomonadati</taxon>
        <taxon>Acidobacteriota</taxon>
        <taxon>Terriglobia</taxon>
        <taxon>Terriglobales</taxon>
        <taxon>Acidobacteriaceae</taxon>
        <taxon>Silvibacterium</taxon>
    </lineage>
</organism>
<dbReference type="Proteomes" id="UP000290253">
    <property type="component" value="Unassembled WGS sequence"/>
</dbReference>
<evidence type="ECO:0000313" key="2">
    <source>
        <dbReference type="EMBL" id="RXS95124.1"/>
    </source>
</evidence>
<sequence length="69" mass="7632">MQIKQMIAAIDQEIVRLEEVKRLLGGTGKGKPGPKPKAVTSQKRVLSPEARARIVAAQKKRWAAVKRSK</sequence>
<proteinExistence type="predicted"/>
<gene>
    <name evidence="2" type="ORF">ESZ00_10965</name>
</gene>
<name>A0A4Q1SD28_9BACT</name>